<gene>
    <name evidence="1" type="ORF">UFOPK3564_03541</name>
</gene>
<dbReference type="EMBL" id="CAFBMK010000353">
    <property type="protein sequence ID" value="CAB4951946.1"/>
    <property type="molecule type" value="Genomic_DNA"/>
</dbReference>
<evidence type="ECO:0000313" key="1">
    <source>
        <dbReference type="EMBL" id="CAB4951946.1"/>
    </source>
</evidence>
<sequence>MSDTNIEYRAERLSGIETPKELHASVEGRERPRIGYTLDTQSRDNGVRAANAAEGLIAYARPIGLETEELTTVFGDFLSDLRHLADAVGVDWDAVDERGQDHYRCELYGTE</sequence>
<reference evidence="1" key="1">
    <citation type="submission" date="2020-05" db="EMBL/GenBank/DDBJ databases">
        <authorList>
            <person name="Chiriac C."/>
            <person name="Salcher M."/>
            <person name="Ghai R."/>
            <person name="Kavagutti S V."/>
        </authorList>
    </citation>
    <scope>NUCLEOTIDE SEQUENCE</scope>
</reference>
<proteinExistence type="predicted"/>
<name>A0A6J7K828_9ZZZZ</name>
<protein>
    <submittedName>
        <fullName evidence="1">Unannotated protein</fullName>
    </submittedName>
</protein>
<organism evidence="1">
    <name type="scientific">freshwater metagenome</name>
    <dbReference type="NCBI Taxonomy" id="449393"/>
    <lineage>
        <taxon>unclassified sequences</taxon>
        <taxon>metagenomes</taxon>
        <taxon>ecological metagenomes</taxon>
    </lineage>
</organism>
<dbReference type="AlphaFoldDB" id="A0A6J7K828"/>
<accession>A0A6J7K828</accession>